<keyword evidence="3" id="KW-1185">Reference proteome</keyword>
<dbReference type="RefSeq" id="WP_317902488.1">
    <property type="nucleotide sequence ID" value="NZ_JAIRBC010000015.1"/>
</dbReference>
<keyword evidence="1" id="KW-1133">Transmembrane helix</keyword>
<keyword evidence="1" id="KW-0472">Membrane</keyword>
<name>A0AAE3JTA9_9FLAO</name>
<evidence type="ECO:0000313" key="2">
    <source>
        <dbReference type="EMBL" id="MCG2461342.1"/>
    </source>
</evidence>
<sequence length="126" mass="14548">MPLLKRFGLFFIGLSMGLVFLTFFYKNKTRGTDAGFCYLPNCRVLKNIRSKPVTYSDKVDRLLEEKRLDSVDIKYFLYQGDVDFDKSETESEPCKIYVIQGLIGEKEAVAHIRNCEDNAVVEDIVF</sequence>
<comment type="caution">
    <text evidence="2">The sequence shown here is derived from an EMBL/GenBank/DDBJ whole genome shotgun (WGS) entry which is preliminary data.</text>
</comment>
<dbReference type="AlphaFoldDB" id="A0AAE3JTA9"/>
<organism evidence="2 3">
    <name type="scientific">Cerina litoralis</name>
    <dbReference type="NCBI Taxonomy" id="2874477"/>
    <lineage>
        <taxon>Bacteria</taxon>
        <taxon>Pseudomonadati</taxon>
        <taxon>Bacteroidota</taxon>
        <taxon>Flavobacteriia</taxon>
        <taxon>Flavobacteriales</taxon>
        <taxon>Flavobacteriaceae</taxon>
        <taxon>Cerina</taxon>
    </lineage>
</organism>
<reference evidence="2" key="1">
    <citation type="submission" date="2023-02" db="EMBL/GenBank/DDBJ databases">
        <title>Genome of Flavobacteriaceae gen. nov. sp. strain F89.</title>
        <authorList>
            <person name="Wang Y."/>
        </authorList>
    </citation>
    <scope>NUCLEOTIDE SEQUENCE</scope>
    <source>
        <strain evidence="2">F89</strain>
    </source>
</reference>
<protein>
    <submittedName>
        <fullName evidence="2">DUF4258 domain-containing protein</fullName>
    </submittedName>
</protein>
<evidence type="ECO:0000256" key="1">
    <source>
        <dbReference type="SAM" id="Phobius"/>
    </source>
</evidence>
<evidence type="ECO:0000313" key="3">
    <source>
        <dbReference type="Proteomes" id="UP001200642"/>
    </source>
</evidence>
<accession>A0AAE3JTA9</accession>
<proteinExistence type="predicted"/>
<gene>
    <name evidence="2" type="ORF">K8352_11330</name>
</gene>
<keyword evidence="1" id="KW-0812">Transmembrane</keyword>
<dbReference type="EMBL" id="JAIRBC010000015">
    <property type="protein sequence ID" value="MCG2461342.1"/>
    <property type="molecule type" value="Genomic_DNA"/>
</dbReference>
<dbReference type="Proteomes" id="UP001200642">
    <property type="component" value="Unassembled WGS sequence"/>
</dbReference>
<feature type="transmembrane region" description="Helical" evidence="1">
    <location>
        <begin position="6"/>
        <end position="25"/>
    </location>
</feature>